<protein>
    <submittedName>
        <fullName evidence="2">Uncharacterized protein</fullName>
    </submittedName>
</protein>
<name>A0A0M9FSV6_LEPPY</name>
<keyword evidence="3" id="KW-1185">Reference proteome</keyword>
<comment type="caution">
    <text evidence="2">The sequence shown here is derived from an EMBL/GenBank/DDBJ whole genome shotgun (WGS) entry which is preliminary data.</text>
</comment>
<sequence>MNLQFPIKFVEMRAASRVLQHASLAAPVIEDGQESMKKLVYAPLGFLSLGGNASYIASILASAVSFLEGYSVEDLETDVRLVQNSNGEYTAHTKLTLVPYALPRQDALIDAASIQPLGAATDLTLPKVTHYFSMSRTLPVRRQEVSSTLELDRFRDSFYGNVMSADIVANDILLTTDSVEVANAVLRYSAQVGLTIPRSTLSELMRRMKTCENSLVHHVFKELEFEVNLGMMQQTSLFTSRSTVSDVPPPRKRKQSKLERLRSSSSRCSKT</sequence>
<gene>
    <name evidence="2" type="ORF">ABB37_08672</name>
</gene>
<proteinExistence type="predicted"/>
<dbReference type="Proteomes" id="UP000037923">
    <property type="component" value="Unassembled WGS sequence"/>
</dbReference>
<dbReference type="VEuPathDB" id="TriTrypDB:LpyrH10_25_1700"/>
<dbReference type="AlphaFoldDB" id="A0A0M9FSV6"/>
<dbReference type="OMA" id="LWMAPAS"/>
<dbReference type="RefSeq" id="XP_015653839.1">
    <property type="nucleotide sequence ID" value="XM_015807757.1"/>
</dbReference>
<dbReference type="EMBL" id="LGTL01000025">
    <property type="protein sequence ID" value="KPA75400.1"/>
    <property type="molecule type" value="Genomic_DNA"/>
</dbReference>
<dbReference type="GeneID" id="26908956"/>
<evidence type="ECO:0000313" key="2">
    <source>
        <dbReference type="EMBL" id="KPA75400.1"/>
    </source>
</evidence>
<evidence type="ECO:0000256" key="1">
    <source>
        <dbReference type="SAM" id="MobiDB-lite"/>
    </source>
</evidence>
<organism evidence="2 3">
    <name type="scientific">Leptomonas pyrrhocoris</name>
    <name type="common">Firebug parasite</name>
    <dbReference type="NCBI Taxonomy" id="157538"/>
    <lineage>
        <taxon>Eukaryota</taxon>
        <taxon>Discoba</taxon>
        <taxon>Euglenozoa</taxon>
        <taxon>Kinetoplastea</taxon>
        <taxon>Metakinetoplastina</taxon>
        <taxon>Trypanosomatida</taxon>
        <taxon>Trypanosomatidae</taxon>
        <taxon>Leishmaniinae</taxon>
        <taxon>Leptomonas</taxon>
    </lineage>
</organism>
<accession>A0A0M9FSV6</accession>
<feature type="region of interest" description="Disordered" evidence="1">
    <location>
        <begin position="239"/>
        <end position="271"/>
    </location>
</feature>
<dbReference type="OrthoDB" id="277389at2759"/>
<reference evidence="2 3" key="1">
    <citation type="submission" date="2015-07" db="EMBL/GenBank/DDBJ databases">
        <title>High-quality genome of monoxenous trypanosomatid Leptomonas pyrrhocoris.</title>
        <authorList>
            <person name="Flegontov P."/>
            <person name="Butenko A."/>
            <person name="Firsov S."/>
            <person name="Vlcek C."/>
            <person name="Logacheva M.D."/>
            <person name="Field M."/>
            <person name="Filatov D."/>
            <person name="Flegontova O."/>
            <person name="Gerasimov E."/>
            <person name="Jackson A.P."/>
            <person name="Kelly S."/>
            <person name="Opperdoes F."/>
            <person name="O'Reilly A."/>
            <person name="Votypka J."/>
            <person name="Yurchenko V."/>
            <person name="Lukes J."/>
        </authorList>
    </citation>
    <scope>NUCLEOTIDE SEQUENCE [LARGE SCALE GENOMIC DNA]</scope>
    <source>
        <strain evidence="2">H10</strain>
    </source>
</reference>
<evidence type="ECO:0000313" key="3">
    <source>
        <dbReference type="Proteomes" id="UP000037923"/>
    </source>
</evidence>